<dbReference type="GO" id="GO:0032259">
    <property type="term" value="P:methylation"/>
    <property type="evidence" value="ECO:0007669"/>
    <property type="project" value="UniProtKB-UniRule"/>
</dbReference>
<dbReference type="PIRSF" id="PIRSF037136">
    <property type="entry name" value="Ribosomal_Lys-mtfrase-1"/>
    <property type="match status" value="1"/>
</dbReference>
<dbReference type="VEuPathDB" id="FungiDB:DEHA2B12870g"/>
<dbReference type="FunCoup" id="B5RSZ6">
    <property type="interactions" value="305"/>
</dbReference>
<dbReference type="Gene3D" id="3.90.1410.10">
    <property type="entry name" value="set domain protein methyltransferase, domain 1"/>
    <property type="match status" value="1"/>
</dbReference>
<protein>
    <recommendedName>
        <fullName evidence="1">Protein-lysine N-methyltransferase</fullName>
    </recommendedName>
</protein>
<comment type="similarity">
    <text evidence="1">Belongs to the class V-like SAM-binding methyltransferase superfamily. RKM1 family.</text>
</comment>
<evidence type="ECO:0000313" key="2">
    <source>
        <dbReference type="EMBL" id="CAR65486.1"/>
    </source>
</evidence>
<dbReference type="OMA" id="WGIRQFI"/>
<keyword evidence="3" id="KW-1185">Reference proteome</keyword>
<keyword evidence="1" id="KW-0949">S-adenosyl-L-methionine</keyword>
<dbReference type="EMBL" id="CR382134">
    <property type="protein sequence ID" value="CAR65486.1"/>
    <property type="molecule type" value="Genomic_DNA"/>
</dbReference>
<organism evidence="2 3">
    <name type="scientific">Debaryomyces hansenii (strain ATCC 36239 / CBS 767 / BCRC 21394 / JCM 1990 / NBRC 0083 / IGC 2968)</name>
    <name type="common">Yeast</name>
    <name type="synonym">Torulaspora hansenii</name>
    <dbReference type="NCBI Taxonomy" id="284592"/>
    <lineage>
        <taxon>Eukaryota</taxon>
        <taxon>Fungi</taxon>
        <taxon>Dikarya</taxon>
        <taxon>Ascomycota</taxon>
        <taxon>Saccharomycotina</taxon>
        <taxon>Pichiomycetes</taxon>
        <taxon>Debaryomycetaceae</taxon>
        <taxon>Debaryomyces</taxon>
    </lineage>
</organism>
<reference evidence="2 3" key="1">
    <citation type="journal article" date="2004" name="Nature">
        <title>Genome evolution in yeasts.</title>
        <authorList>
            <consortium name="Genolevures"/>
            <person name="Dujon B."/>
            <person name="Sherman D."/>
            <person name="Fischer G."/>
            <person name="Durrens P."/>
            <person name="Casaregola S."/>
            <person name="Lafontaine I."/>
            <person name="de Montigny J."/>
            <person name="Marck C."/>
            <person name="Neuveglise C."/>
            <person name="Talla E."/>
            <person name="Goffard N."/>
            <person name="Frangeul L."/>
            <person name="Aigle M."/>
            <person name="Anthouard V."/>
            <person name="Babour A."/>
            <person name="Barbe V."/>
            <person name="Barnay S."/>
            <person name="Blanchin S."/>
            <person name="Beckerich J.M."/>
            <person name="Beyne E."/>
            <person name="Bleykasten C."/>
            <person name="Boisrame A."/>
            <person name="Boyer J."/>
            <person name="Cattolico L."/>
            <person name="Confanioleri F."/>
            <person name="de Daruvar A."/>
            <person name="Despons L."/>
            <person name="Fabre E."/>
            <person name="Fairhead C."/>
            <person name="Ferry-Dumazet H."/>
            <person name="Groppi A."/>
            <person name="Hantraye F."/>
            <person name="Hennequin C."/>
            <person name="Jauniaux N."/>
            <person name="Joyet P."/>
            <person name="Kachouri R."/>
            <person name="Kerrest A."/>
            <person name="Koszul R."/>
            <person name="Lemaire M."/>
            <person name="Lesur I."/>
            <person name="Ma L."/>
            <person name="Muller H."/>
            <person name="Nicaud J.M."/>
            <person name="Nikolski M."/>
            <person name="Oztas S."/>
            <person name="Ozier-Kalogeropoulos O."/>
            <person name="Pellenz S."/>
            <person name="Potier S."/>
            <person name="Richard G.F."/>
            <person name="Straub M.L."/>
            <person name="Suleau A."/>
            <person name="Swennene D."/>
            <person name="Tekaia F."/>
            <person name="Wesolowski-Louvel M."/>
            <person name="Westhof E."/>
            <person name="Wirth B."/>
            <person name="Zeniou-Meyer M."/>
            <person name="Zivanovic I."/>
            <person name="Bolotin-Fukuhara M."/>
            <person name="Thierry A."/>
            <person name="Bouchier C."/>
            <person name="Caudron B."/>
            <person name="Scarpelli C."/>
            <person name="Gaillardin C."/>
            <person name="Weissenbach J."/>
            <person name="Wincker P."/>
            <person name="Souciet J.L."/>
        </authorList>
    </citation>
    <scope>NUCLEOTIDE SEQUENCE [LARGE SCALE GENOMIC DNA]</scope>
    <source>
        <strain evidence="3">ATCC 36239 / CBS 767 / BCRC 21394 / JCM 1990 / NBRC 0083 / IGC 2968</strain>
    </source>
</reference>
<gene>
    <name evidence="2" type="ordered locus">DEHA2B12870g</name>
</gene>
<dbReference type="Proteomes" id="UP000000599">
    <property type="component" value="Chromosome B"/>
</dbReference>
<comment type="function">
    <text evidence="1">S-adenosyl-L-methionine-dependent protein-lysine N-methyltransferase.</text>
</comment>
<comment type="subcellular location">
    <subcellularLocation>
        <location evidence="1">Cytoplasm</location>
    </subcellularLocation>
</comment>
<dbReference type="RefSeq" id="XP_002770117.1">
    <property type="nucleotide sequence ID" value="XM_002770071.1"/>
</dbReference>
<dbReference type="eggNOG" id="KOG1337">
    <property type="taxonomic scope" value="Eukaryota"/>
</dbReference>
<keyword evidence="1" id="KW-0489">Methyltransferase</keyword>
<dbReference type="HOGENOM" id="CLU_030667_1_0_1"/>
<keyword evidence="1" id="KW-0963">Cytoplasm</keyword>
<dbReference type="InParanoid" id="B5RSZ6"/>
<dbReference type="GO" id="GO:0005634">
    <property type="term" value="C:nucleus"/>
    <property type="evidence" value="ECO:0007669"/>
    <property type="project" value="TreeGrafter"/>
</dbReference>
<dbReference type="PANTHER" id="PTHR13271:SF147">
    <property type="entry name" value="PROTEIN-LYSINE N-METHYLTRANSFERASE EFM1-RELATED"/>
    <property type="match status" value="1"/>
</dbReference>
<evidence type="ECO:0000256" key="1">
    <source>
        <dbReference type="PIRNR" id="PIRNR037136"/>
    </source>
</evidence>
<dbReference type="KEGG" id="dha:DEHA2B12870g"/>
<dbReference type="AlphaFoldDB" id="B5RSZ6"/>
<dbReference type="InterPro" id="IPR046341">
    <property type="entry name" value="SET_dom_sf"/>
</dbReference>
<dbReference type="GeneID" id="8998247"/>
<dbReference type="OrthoDB" id="42889at2759"/>
<dbReference type="GO" id="GO:0016279">
    <property type="term" value="F:protein-lysine N-methyltransferase activity"/>
    <property type="evidence" value="ECO:0007669"/>
    <property type="project" value="UniProtKB-UniRule"/>
</dbReference>
<evidence type="ECO:0000313" key="3">
    <source>
        <dbReference type="Proteomes" id="UP000000599"/>
    </source>
</evidence>
<proteinExistence type="inferred from homology"/>
<keyword evidence="1" id="KW-0808">Transferase</keyword>
<sequence length="600" mass="70175">MLERGIGHFLSWARENGAFLDSRIEFQYSKQKGYSALIHDFSSGEELIKVPKQMVIGPHLKEQYLPGINYAHSDSYFTNNEMTILLISKLAFDTSLNDNRFKQYFEIVPKDFNIPYFWNSNEIDLVNGTDLELIFKTNFSKLVTEWHELMEQLIQDSSEEKFKQQILQDMKFYDDNIAGISLNYHGELYEYLNCENESWTSFRNYLWSYSILTSRGLPYILLKNEITRDDIQKAILVPIIDLLNHKNDYKVKWNGLKESKGSHVSFQSFEEGDKFGELYNNYGNKSNLQLLLGYGFVSENNKYDETSISLKVDSQELIKEALRYKILMNQNNDNNADIRYLKDGINFKITADEDLPSNLVNFFAILRQMKFERHVGISLRMQLNGTAHLKQVIEGKILLLKRNFVLGPQVKSGVHEVVKVYRNEQRKLFQNTLESLLKYEKTLLADNKAHLLSLKTILKNDVSFKSSLIKIFKVSSYEEILKKKIVNDVVLLWIVTLSKEKVSSRNPYFNTSIRNQINYIYSQIEEVSEAIDVNDEDVDEYKPKVSTYISDILQIWPDMFKNKIHFIRRYVIADTVFDRLSYSRPTNGELFIVQKVEAFA</sequence>
<dbReference type="GO" id="GO:0005737">
    <property type="term" value="C:cytoplasm"/>
    <property type="evidence" value="ECO:0007669"/>
    <property type="project" value="UniProtKB-SubCell"/>
</dbReference>
<dbReference type="SUPFAM" id="SSF82199">
    <property type="entry name" value="SET domain"/>
    <property type="match status" value="1"/>
</dbReference>
<dbReference type="PANTHER" id="PTHR13271">
    <property type="entry name" value="UNCHARACTERIZED PUTATIVE METHYLTRANSFERASE"/>
    <property type="match status" value="1"/>
</dbReference>
<accession>B5RSZ6</accession>
<dbReference type="InterPro" id="IPR050600">
    <property type="entry name" value="SETD3_SETD6_MTase"/>
</dbReference>
<dbReference type="InterPro" id="IPR017119">
    <property type="entry name" value="Efm1/Rkm1"/>
</dbReference>
<dbReference type="STRING" id="284592.B5RSZ6"/>
<name>B5RSZ6_DEBHA</name>